<sequence>MEDESLLIVGFYAYYRRSCKSTTIFQTTKIHKFVIQNEINI</sequence>
<accession>A0A8S5NZP5</accession>
<dbReference type="EMBL" id="BK015291">
    <property type="protein sequence ID" value="DAD99682.1"/>
    <property type="molecule type" value="Genomic_DNA"/>
</dbReference>
<proteinExistence type="predicted"/>
<protein>
    <submittedName>
        <fullName evidence="1">Uncharacterized protein</fullName>
    </submittedName>
</protein>
<reference evidence="1" key="1">
    <citation type="journal article" date="2021" name="Proc. Natl. Acad. Sci. U.S.A.">
        <title>A Catalog of Tens of Thousands of Viruses from Human Metagenomes Reveals Hidden Associations with Chronic Diseases.</title>
        <authorList>
            <person name="Tisza M.J."/>
            <person name="Buck C.B."/>
        </authorList>
    </citation>
    <scope>NUCLEOTIDE SEQUENCE</scope>
    <source>
        <strain evidence="1">CtSXk8</strain>
    </source>
</reference>
<name>A0A8S5NZP5_9CAUD</name>
<evidence type="ECO:0000313" key="1">
    <source>
        <dbReference type="EMBL" id="DAD99682.1"/>
    </source>
</evidence>
<organism evidence="1">
    <name type="scientific">Siphoviridae sp. ctSXk8</name>
    <dbReference type="NCBI Taxonomy" id="2825511"/>
    <lineage>
        <taxon>Viruses</taxon>
        <taxon>Duplodnaviria</taxon>
        <taxon>Heunggongvirae</taxon>
        <taxon>Uroviricota</taxon>
        <taxon>Caudoviricetes</taxon>
    </lineage>
</organism>